<keyword evidence="3" id="KW-1185">Reference proteome</keyword>
<dbReference type="RefSeq" id="WP_368847514.1">
    <property type="nucleotide sequence ID" value="NZ_CP194411.1"/>
</dbReference>
<dbReference type="InterPro" id="IPR006842">
    <property type="entry name" value="Transposase_31"/>
</dbReference>
<dbReference type="Proteomes" id="UP001559623">
    <property type="component" value="Unassembled WGS sequence"/>
</dbReference>
<dbReference type="EMBL" id="JARVLH010000006">
    <property type="protein sequence ID" value="MEX5285787.1"/>
    <property type="molecule type" value="Genomic_DNA"/>
</dbReference>
<dbReference type="Pfam" id="PF04754">
    <property type="entry name" value="Transposase_31"/>
    <property type="match status" value="1"/>
</dbReference>
<evidence type="ECO:0000313" key="3">
    <source>
        <dbReference type="Proteomes" id="UP001559623"/>
    </source>
</evidence>
<reference evidence="2 3" key="1">
    <citation type="submission" date="2023-04" db="EMBL/GenBank/DDBJ databases">
        <title>Genome Sequence of Selenomonas sputigena ATCC 33150.</title>
        <authorList>
            <person name="Miller D.P."/>
            <person name="Anvari S."/>
            <person name="Polson S.W."/>
            <person name="Macdonald M."/>
            <person name="Mcdowell J.V."/>
        </authorList>
    </citation>
    <scope>NUCLEOTIDE SEQUENCE [LARGE SCALE GENOMIC DNA]</scope>
    <source>
        <strain evidence="2 3">ATCC 33150</strain>
    </source>
</reference>
<evidence type="ECO:0000313" key="2">
    <source>
        <dbReference type="EMBL" id="MEX5285787.1"/>
    </source>
</evidence>
<organism evidence="2 3">
    <name type="scientific">Selenomonas sputigena</name>
    <dbReference type="NCBI Taxonomy" id="69823"/>
    <lineage>
        <taxon>Bacteria</taxon>
        <taxon>Bacillati</taxon>
        <taxon>Bacillota</taxon>
        <taxon>Negativicutes</taxon>
        <taxon>Selenomonadales</taxon>
        <taxon>Selenomonadaceae</taxon>
        <taxon>Selenomonas</taxon>
    </lineage>
</organism>
<evidence type="ECO:0000259" key="1">
    <source>
        <dbReference type="Pfam" id="PF04754"/>
    </source>
</evidence>
<comment type="caution">
    <text evidence="2">The sequence shown here is derived from an EMBL/GenBank/DDBJ whole genome shotgun (WGS) entry which is preliminary data.</text>
</comment>
<proteinExistence type="predicted"/>
<accession>A0ABV3X6G0</accession>
<protein>
    <submittedName>
        <fullName evidence="2">Rpn family recombination-promoting nuclease/putative transposase</fullName>
    </submittedName>
</protein>
<feature type="domain" description="Transposase (putative) YhgA-like" evidence="1">
    <location>
        <begin position="67"/>
        <end position="156"/>
    </location>
</feature>
<gene>
    <name evidence="2" type="ORF">QCO44_09105</name>
</gene>
<sequence length="294" mass="33702">MKTTKRNYKDSLFRDIFNNVERLPEIYEALLGSKATPDDIMLTTIDGTLFTGVKNDVSFIVAKRHVLLTEHQSTLNANIPLRLLMYLSEIYRRYVDHDAVYKKELLPLPAPKFYVFYNGEEDMPDDWALHLSDAFAGRKGDLELAVKVFNINDKTNRPILEKCHALKSYSVFIAKVRENVKNGSTLEAAVGEAVRYCIANDYLGEYFRQKHKEEVFDMLNFAWDQERALEVRAKEARENGRQEGLSQGVLETTIASIRNVMKSMNFSVEKAMDVLQIPMAEREKYAALVSGGQR</sequence>
<name>A0ABV3X6G0_9FIRM</name>